<gene>
    <name evidence="1" type="ORF">DERYTH_LOCUS23136</name>
</gene>
<comment type="caution">
    <text evidence="1">The sequence shown here is derived from an EMBL/GenBank/DDBJ whole genome shotgun (WGS) entry which is preliminary data.</text>
</comment>
<organism evidence="1 2">
    <name type="scientific">Dentiscutata erythropus</name>
    <dbReference type="NCBI Taxonomy" id="1348616"/>
    <lineage>
        <taxon>Eukaryota</taxon>
        <taxon>Fungi</taxon>
        <taxon>Fungi incertae sedis</taxon>
        <taxon>Mucoromycota</taxon>
        <taxon>Glomeromycotina</taxon>
        <taxon>Glomeromycetes</taxon>
        <taxon>Diversisporales</taxon>
        <taxon>Gigasporaceae</taxon>
        <taxon>Dentiscutata</taxon>
    </lineage>
</organism>
<name>A0A9N9P8G5_9GLOM</name>
<evidence type="ECO:0000313" key="1">
    <source>
        <dbReference type="EMBL" id="CAG8799795.1"/>
    </source>
</evidence>
<protein>
    <submittedName>
        <fullName evidence="1">27063_t:CDS:1</fullName>
    </submittedName>
</protein>
<feature type="non-terminal residue" evidence="1">
    <location>
        <position position="1"/>
    </location>
</feature>
<dbReference type="AlphaFoldDB" id="A0A9N9P8G5"/>
<dbReference type="EMBL" id="CAJVPY010034245">
    <property type="protein sequence ID" value="CAG8799795.1"/>
    <property type="molecule type" value="Genomic_DNA"/>
</dbReference>
<dbReference type="OrthoDB" id="2409008at2759"/>
<evidence type="ECO:0000313" key="2">
    <source>
        <dbReference type="Proteomes" id="UP000789405"/>
    </source>
</evidence>
<proteinExistence type="predicted"/>
<feature type="non-terminal residue" evidence="1">
    <location>
        <position position="66"/>
    </location>
</feature>
<dbReference type="Proteomes" id="UP000789405">
    <property type="component" value="Unassembled WGS sequence"/>
</dbReference>
<sequence length="66" mass="7956">NLEEFISTKLEVCENNENRIEINLCIILQSEKFSNMTVDHIFQEIINIIQIANGYKWNYMHYYNNV</sequence>
<keyword evidence="2" id="KW-1185">Reference proteome</keyword>
<reference evidence="1" key="1">
    <citation type="submission" date="2021-06" db="EMBL/GenBank/DDBJ databases">
        <authorList>
            <person name="Kallberg Y."/>
            <person name="Tangrot J."/>
            <person name="Rosling A."/>
        </authorList>
    </citation>
    <scope>NUCLEOTIDE SEQUENCE</scope>
    <source>
        <strain evidence="1">MA453B</strain>
    </source>
</reference>
<accession>A0A9N9P8G5</accession>